<dbReference type="Pfam" id="PF18718">
    <property type="entry name" value="CxC5"/>
    <property type="match status" value="1"/>
</dbReference>
<sequence>MKAMPDVINCVSLTALFHFINLATSLKDNIILIQPAEAQTSSPLPVLSPAFNTFFAVACSISPAQANHAWTLLRHHRGFAKYLLYPPSQYCTKPHCLCRGKGMTLKKAEQRNVVLFTLAHGPCAVRSVQLYCQDCNIDYCHNYTVFEGMQTYYDEQPETIQVTDHVFMEKSVAELFKTAMDVSWTSATNCARLYNMCLSQGKQTPEGYHVKFEITGDHVWDAFILTALLEDSKHRMHSSLFLRQAISGTGSQKP</sequence>
<comment type="caution">
    <text evidence="2">The sequence shown here is derived from an EMBL/GenBank/DDBJ whole genome shotgun (WGS) entry which is preliminary data.</text>
</comment>
<evidence type="ECO:0000313" key="3">
    <source>
        <dbReference type="Proteomes" id="UP000823399"/>
    </source>
</evidence>
<dbReference type="AlphaFoldDB" id="A0A9P7F7J9"/>
<protein>
    <recommendedName>
        <fullName evidence="1">CxC5 like cysteine cluster associated with KDZ domain-containing protein</fullName>
    </recommendedName>
</protein>
<evidence type="ECO:0000313" key="2">
    <source>
        <dbReference type="EMBL" id="KAG2108176.1"/>
    </source>
</evidence>
<keyword evidence="3" id="KW-1185">Reference proteome</keyword>
<feature type="domain" description="CxC5 like cysteine cluster associated with KDZ" evidence="1">
    <location>
        <begin position="81"/>
        <end position="198"/>
    </location>
</feature>
<dbReference type="InterPro" id="IPR041539">
    <property type="entry name" value="CxC5"/>
</dbReference>
<dbReference type="GeneID" id="64703759"/>
<gene>
    <name evidence="2" type="ORF">F5147DRAFT_773759</name>
</gene>
<dbReference type="RefSeq" id="XP_041292695.1">
    <property type="nucleotide sequence ID" value="XM_041441500.1"/>
</dbReference>
<proteinExistence type="predicted"/>
<organism evidence="2 3">
    <name type="scientific">Suillus discolor</name>
    <dbReference type="NCBI Taxonomy" id="1912936"/>
    <lineage>
        <taxon>Eukaryota</taxon>
        <taxon>Fungi</taxon>
        <taxon>Dikarya</taxon>
        <taxon>Basidiomycota</taxon>
        <taxon>Agaricomycotina</taxon>
        <taxon>Agaricomycetes</taxon>
        <taxon>Agaricomycetidae</taxon>
        <taxon>Boletales</taxon>
        <taxon>Suillineae</taxon>
        <taxon>Suillaceae</taxon>
        <taxon>Suillus</taxon>
    </lineage>
</organism>
<dbReference type="EMBL" id="JABBWM010000028">
    <property type="protein sequence ID" value="KAG2108176.1"/>
    <property type="molecule type" value="Genomic_DNA"/>
</dbReference>
<dbReference type="OrthoDB" id="3055037at2759"/>
<name>A0A9P7F7J9_9AGAM</name>
<reference evidence="2" key="1">
    <citation type="journal article" date="2020" name="New Phytol.">
        <title>Comparative genomics reveals dynamic genome evolution in host specialist ectomycorrhizal fungi.</title>
        <authorList>
            <person name="Lofgren L.A."/>
            <person name="Nguyen N.H."/>
            <person name="Vilgalys R."/>
            <person name="Ruytinx J."/>
            <person name="Liao H.L."/>
            <person name="Branco S."/>
            <person name="Kuo A."/>
            <person name="LaButti K."/>
            <person name="Lipzen A."/>
            <person name="Andreopoulos W."/>
            <person name="Pangilinan J."/>
            <person name="Riley R."/>
            <person name="Hundley H."/>
            <person name="Na H."/>
            <person name="Barry K."/>
            <person name="Grigoriev I.V."/>
            <person name="Stajich J.E."/>
            <person name="Kennedy P.G."/>
        </authorList>
    </citation>
    <scope>NUCLEOTIDE SEQUENCE</scope>
    <source>
        <strain evidence="2">FC423</strain>
    </source>
</reference>
<accession>A0A9P7F7J9</accession>
<dbReference type="Proteomes" id="UP000823399">
    <property type="component" value="Unassembled WGS sequence"/>
</dbReference>
<evidence type="ECO:0000259" key="1">
    <source>
        <dbReference type="Pfam" id="PF18718"/>
    </source>
</evidence>